<sequence length="448" mass="47924">MSHRPLKIGLVIAVSLHAFDELVLTIALPTIVNDLGGGDWYGVSLASYILASLIGGVWGGTSTDKRGPLKIFILGYSLFLAGLVMAMLAKDMNQFILARCLQGLGGGISWTVAFAVTNIAIPSTDRPKMVAWLDSAWLVPSLLAPTIGGYLIDYLDWHWIFLIQIPFVFIAGLLLYPHLLPLSKTEIDHSKNSSRALWGACRIALGAAILVTVLARNIDWSWLLIPVAAWILWRPLLKAMPEGFIVARAGLAAAVMLHFLMFYSFYGMELFMPLLLIEVRGLSSSVTGLVFTSCAVTWIAASFLQARLSKTWALSQSLGRGMVIVLVGLVMVSSLLIPTMPLWVIYLGWAIAGFGMGIAFNSVVSASMDFTKAGAEGATSTANGIAASLGIGLSAGLGGAINNHGNFIGASLTQSLTVIWGVAIFACLLGLWIVVLRFKDRPASAEAI</sequence>
<dbReference type="AlphaFoldDB" id="A0A1X9NE33"/>
<dbReference type="InterPro" id="IPR011701">
    <property type="entry name" value="MFS"/>
</dbReference>
<reference evidence="7 8" key="1">
    <citation type="submission" date="2016-11" db="EMBL/GenBank/DDBJ databases">
        <title>Trade-off between light-utilization and light-protection in marine flavobacteria.</title>
        <authorList>
            <person name="Kumagai Y."/>
        </authorList>
    </citation>
    <scope>NUCLEOTIDE SEQUENCE [LARGE SCALE GENOMIC DNA]</scope>
    <source>
        <strain evidence="7 8">NBRC 107125</strain>
    </source>
</reference>
<dbReference type="PANTHER" id="PTHR23501:SF154">
    <property type="entry name" value="MULTIDRUG-EFFLUX TRANSPORTER RV1634-RELATED"/>
    <property type="match status" value="1"/>
</dbReference>
<dbReference type="Pfam" id="PF07690">
    <property type="entry name" value="MFS_1"/>
    <property type="match status" value="1"/>
</dbReference>
<name>A0A1X9NE33_9GAMM</name>
<feature type="transmembrane region" description="Helical" evidence="5">
    <location>
        <begin position="318"/>
        <end position="337"/>
    </location>
</feature>
<gene>
    <name evidence="7" type="ORF">BST96_17900</name>
</gene>
<dbReference type="OrthoDB" id="9807274at2"/>
<dbReference type="RefSeq" id="WP_085760007.1">
    <property type="nucleotide sequence ID" value="NZ_CP019343.1"/>
</dbReference>
<evidence type="ECO:0000256" key="4">
    <source>
        <dbReference type="ARBA" id="ARBA00023136"/>
    </source>
</evidence>
<dbReference type="InterPro" id="IPR020846">
    <property type="entry name" value="MFS_dom"/>
</dbReference>
<dbReference type="Gene3D" id="1.20.1250.20">
    <property type="entry name" value="MFS general substrate transporter like domains"/>
    <property type="match status" value="1"/>
</dbReference>
<comment type="subcellular location">
    <subcellularLocation>
        <location evidence="1">Membrane</location>
        <topology evidence="1">Multi-pass membrane protein</topology>
    </subcellularLocation>
</comment>
<feature type="transmembrane region" description="Helical" evidence="5">
    <location>
        <begin position="40"/>
        <end position="59"/>
    </location>
</feature>
<feature type="domain" description="Major facilitator superfamily (MFS) profile" evidence="6">
    <location>
        <begin position="6"/>
        <end position="441"/>
    </location>
</feature>
<feature type="transmembrane region" description="Helical" evidence="5">
    <location>
        <begin position="7"/>
        <end position="28"/>
    </location>
</feature>
<evidence type="ECO:0000259" key="6">
    <source>
        <dbReference type="PROSITE" id="PS50850"/>
    </source>
</evidence>
<feature type="transmembrane region" description="Helical" evidence="5">
    <location>
        <begin position="385"/>
        <end position="405"/>
    </location>
</feature>
<organism evidence="7 8">
    <name type="scientific">Oceanicoccus sagamiensis</name>
    <dbReference type="NCBI Taxonomy" id="716816"/>
    <lineage>
        <taxon>Bacteria</taxon>
        <taxon>Pseudomonadati</taxon>
        <taxon>Pseudomonadota</taxon>
        <taxon>Gammaproteobacteria</taxon>
        <taxon>Cellvibrionales</taxon>
        <taxon>Spongiibacteraceae</taxon>
        <taxon>Oceanicoccus</taxon>
    </lineage>
</organism>
<keyword evidence="8" id="KW-1185">Reference proteome</keyword>
<keyword evidence="2 5" id="KW-0812">Transmembrane</keyword>
<evidence type="ECO:0000256" key="1">
    <source>
        <dbReference type="ARBA" id="ARBA00004141"/>
    </source>
</evidence>
<dbReference type="InterPro" id="IPR036259">
    <property type="entry name" value="MFS_trans_sf"/>
</dbReference>
<protein>
    <recommendedName>
        <fullName evidence="6">Major facilitator superfamily (MFS) profile domain-containing protein</fullName>
    </recommendedName>
</protein>
<evidence type="ECO:0000313" key="8">
    <source>
        <dbReference type="Proteomes" id="UP000193450"/>
    </source>
</evidence>
<accession>A0A1X9NE33</accession>
<proteinExistence type="predicted"/>
<feature type="transmembrane region" description="Helical" evidence="5">
    <location>
        <begin position="71"/>
        <end position="89"/>
    </location>
</feature>
<evidence type="ECO:0000313" key="7">
    <source>
        <dbReference type="EMBL" id="ARN75816.1"/>
    </source>
</evidence>
<dbReference type="KEGG" id="osg:BST96_17900"/>
<feature type="transmembrane region" description="Helical" evidence="5">
    <location>
        <begin position="343"/>
        <end position="364"/>
    </location>
</feature>
<dbReference type="STRING" id="716816.BST96_17900"/>
<evidence type="ECO:0000256" key="3">
    <source>
        <dbReference type="ARBA" id="ARBA00022989"/>
    </source>
</evidence>
<feature type="transmembrane region" description="Helical" evidence="5">
    <location>
        <begin position="129"/>
        <end position="151"/>
    </location>
</feature>
<dbReference type="PANTHER" id="PTHR23501">
    <property type="entry name" value="MAJOR FACILITATOR SUPERFAMILY"/>
    <property type="match status" value="1"/>
</dbReference>
<feature type="transmembrane region" description="Helical" evidence="5">
    <location>
        <begin position="95"/>
        <end position="117"/>
    </location>
</feature>
<feature type="transmembrane region" description="Helical" evidence="5">
    <location>
        <begin position="157"/>
        <end position="176"/>
    </location>
</feature>
<feature type="transmembrane region" description="Helical" evidence="5">
    <location>
        <begin position="286"/>
        <end position="306"/>
    </location>
</feature>
<keyword evidence="4 5" id="KW-0472">Membrane</keyword>
<dbReference type="Gene3D" id="1.20.1720.10">
    <property type="entry name" value="Multidrug resistance protein D"/>
    <property type="match status" value="1"/>
</dbReference>
<evidence type="ECO:0000256" key="5">
    <source>
        <dbReference type="SAM" id="Phobius"/>
    </source>
</evidence>
<dbReference type="GO" id="GO:0022857">
    <property type="term" value="F:transmembrane transporter activity"/>
    <property type="evidence" value="ECO:0007669"/>
    <property type="project" value="InterPro"/>
</dbReference>
<evidence type="ECO:0000256" key="2">
    <source>
        <dbReference type="ARBA" id="ARBA00022692"/>
    </source>
</evidence>
<feature type="transmembrane region" description="Helical" evidence="5">
    <location>
        <begin position="244"/>
        <end position="266"/>
    </location>
</feature>
<dbReference type="GO" id="GO:0005886">
    <property type="term" value="C:plasma membrane"/>
    <property type="evidence" value="ECO:0007669"/>
    <property type="project" value="TreeGrafter"/>
</dbReference>
<keyword evidence="3 5" id="KW-1133">Transmembrane helix</keyword>
<dbReference type="Proteomes" id="UP000193450">
    <property type="component" value="Chromosome"/>
</dbReference>
<dbReference type="PROSITE" id="PS50850">
    <property type="entry name" value="MFS"/>
    <property type="match status" value="1"/>
</dbReference>
<feature type="transmembrane region" description="Helical" evidence="5">
    <location>
        <begin position="196"/>
        <end position="214"/>
    </location>
</feature>
<feature type="transmembrane region" description="Helical" evidence="5">
    <location>
        <begin position="220"/>
        <end position="237"/>
    </location>
</feature>
<dbReference type="SUPFAM" id="SSF103473">
    <property type="entry name" value="MFS general substrate transporter"/>
    <property type="match status" value="1"/>
</dbReference>
<feature type="transmembrane region" description="Helical" evidence="5">
    <location>
        <begin position="417"/>
        <end position="436"/>
    </location>
</feature>
<dbReference type="EMBL" id="CP019343">
    <property type="protein sequence ID" value="ARN75816.1"/>
    <property type="molecule type" value="Genomic_DNA"/>
</dbReference>